<dbReference type="RefSeq" id="WP_153361180.1">
    <property type="nucleotide sequence ID" value="NZ_JABGDC010000117.1"/>
</dbReference>
<comment type="caution">
    <text evidence="2">The sequence shown here is derived from an EMBL/GenBank/DDBJ whole genome shotgun (WGS) entry which is preliminary data.</text>
</comment>
<proteinExistence type="predicted"/>
<sequence length="91" mass="10139">MVSVWVQSVHNLHCIRCDSRLVEQAGRFAVAERPTPVYVGEVGTLQCPEGHPLPPRDELYAHREQRGLPRAAPVSEVDAPSAERPLMSVER</sequence>
<gene>
    <name evidence="2" type="ORF">JD78_01634</name>
</gene>
<evidence type="ECO:0000256" key="1">
    <source>
        <dbReference type="SAM" id="MobiDB-lite"/>
    </source>
</evidence>
<keyword evidence="3" id="KW-1185">Reference proteome</keyword>
<evidence type="ECO:0000313" key="2">
    <source>
        <dbReference type="EMBL" id="TWH73111.1"/>
    </source>
</evidence>
<accession>A0A562IQ39</accession>
<evidence type="ECO:0000313" key="3">
    <source>
        <dbReference type="Proteomes" id="UP000321490"/>
    </source>
</evidence>
<dbReference type="EMBL" id="VLKF01000001">
    <property type="protein sequence ID" value="TWH73111.1"/>
    <property type="molecule type" value="Genomic_DNA"/>
</dbReference>
<dbReference type="AlphaFoldDB" id="A0A562IQ39"/>
<feature type="region of interest" description="Disordered" evidence="1">
    <location>
        <begin position="62"/>
        <end position="91"/>
    </location>
</feature>
<dbReference type="Proteomes" id="UP000321490">
    <property type="component" value="Unassembled WGS sequence"/>
</dbReference>
<dbReference type="OrthoDB" id="5194204at2"/>
<organism evidence="2 3">
    <name type="scientific">Modestobacter roseus</name>
    <dbReference type="NCBI Taxonomy" id="1181884"/>
    <lineage>
        <taxon>Bacteria</taxon>
        <taxon>Bacillati</taxon>
        <taxon>Actinomycetota</taxon>
        <taxon>Actinomycetes</taxon>
        <taxon>Geodermatophilales</taxon>
        <taxon>Geodermatophilaceae</taxon>
        <taxon>Modestobacter</taxon>
    </lineage>
</organism>
<name>A0A562IQ39_9ACTN</name>
<reference evidence="2 3" key="1">
    <citation type="submission" date="2019-07" db="EMBL/GenBank/DDBJ databases">
        <title>R&amp;d 2014.</title>
        <authorList>
            <person name="Klenk H.-P."/>
        </authorList>
    </citation>
    <scope>NUCLEOTIDE SEQUENCE [LARGE SCALE GENOMIC DNA]</scope>
    <source>
        <strain evidence="2 3">DSM 45764</strain>
    </source>
</reference>
<protein>
    <submittedName>
        <fullName evidence="2">Uncharacterized protein</fullName>
    </submittedName>
</protein>